<dbReference type="PANTHER" id="PTHR48100:SF15">
    <property type="entry name" value="SEDOHEPTULOSE 1,7-BISPHOSPHATASE"/>
    <property type="match status" value="1"/>
</dbReference>
<evidence type="ECO:0000313" key="2">
    <source>
        <dbReference type="EMBL" id="OKP13647.1"/>
    </source>
</evidence>
<dbReference type="GO" id="GO:0050278">
    <property type="term" value="F:sedoheptulose-bisphosphatase activity"/>
    <property type="evidence" value="ECO:0007669"/>
    <property type="project" value="TreeGrafter"/>
</dbReference>
<dbReference type="AlphaFoldDB" id="A0A1Q5UME5"/>
<keyword evidence="3" id="KW-1185">Reference proteome</keyword>
<dbReference type="InterPro" id="IPR050275">
    <property type="entry name" value="PGM_Phosphatase"/>
</dbReference>
<evidence type="ECO:0000256" key="1">
    <source>
        <dbReference type="PIRSR" id="PIRSR613078-2"/>
    </source>
</evidence>
<sequence>MAPRCFIVRHGETEWSLNGRHTGTTDLPLTANGEKRIKATGKALVGNDRLIVPKNLVHVFVSPRARAQRTLELLEIGCRERLPWNEQRKAEDEEPIRTEAKVQITEAIREWDYGEYEGLTSKQIRAMREEKGLGPWNIWTDGCPGGESPEDIVRRLDALIAEIKQKYHSPCFENPDQQKGDVLVVAHGHILRAFAMRWTGKPLNETSLILEAGGVGTLSYEHHNIEEAAVILGGQFVVE</sequence>
<dbReference type="OrthoDB" id="4818801at2759"/>
<gene>
    <name evidence="2" type="ORF">PENSUB_838</name>
</gene>
<feature type="binding site" evidence="1">
    <location>
        <position position="66"/>
    </location>
    <ligand>
        <name>substrate</name>
    </ligand>
</feature>
<organism evidence="2 3">
    <name type="scientific">Penicillium subrubescens</name>
    <dbReference type="NCBI Taxonomy" id="1316194"/>
    <lineage>
        <taxon>Eukaryota</taxon>
        <taxon>Fungi</taxon>
        <taxon>Dikarya</taxon>
        <taxon>Ascomycota</taxon>
        <taxon>Pezizomycotina</taxon>
        <taxon>Eurotiomycetes</taxon>
        <taxon>Eurotiomycetidae</taxon>
        <taxon>Eurotiales</taxon>
        <taxon>Aspergillaceae</taxon>
        <taxon>Penicillium</taxon>
    </lineage>
</organism>
<dbReference type="Pfam" id="PF00300">
    <property type="entry name" value="His_Phos_1"/>
    <property type="match status" value="2"/>
</dbReference>
<dbReference type="SMART" id="SM00855">
    <property type="entry name" value="PGAM"/>
    <property type="match status" value="1"/>
</dbReference>
<comment type="caution">
    <text evidence="2">The sequence shown here is derived from an EMBL/GenBank/DDBJ whole genome shotgun (WGS) entry which is preliminary data.</text>
</comment>
<dbReference type="EMBL" id="MNBE01000128">
    <property type="protein sequence ID" value="OKP13647.1"/>
    <property type="molecule type" value="Genomic_DNA"/>
</dbReference>
<evidence type="ECO:0000313" key="3">
    <source>
        <dbReference type="Proteomes" id="UP000186955"/>
    </source>
</evidence>
<dbReference type="InterPro" id="IPR029033">
    <property type="entry name" value="His_PPase_superfam"/>
</dbReference>
<proteinExistence type="predicted"/>
<dbReference type="Gene3D" id="3.40.50.1240">
    <property type="entry name" value="Phosphoglycerate mutase-like"/>
    <property type="match status" value="1"/>
</dbReference>
<reference evidence="2 3" key="1">
    <citation type="submission" date="2016-10" db="EMBL/GenBank/DDBJ databases">
        <title>Genome sequence of the ascomycete fungus Penicillium subrubescens.</title>
        <authorList>
            <person name="De Vries R.P."/>
            <person name="Peng M."/>
            <person name="Dilokpimol A."/>
            <person name="Hilden K."/>
            <person name="Makela M.R."/>
            <person name="Grigoriev I."/>
            <person name="Riley R."/>
            <person name="Granchi Z."/>
        </authorList>
    </citation>
    <scope>NUCLEOTIDE SEQUENCE [LARGE SCALE GENOMIC DNA]</scope>
    <source>
        <strain evidence="2 3">CBS 132785</strain>
    </source>
</reference>
<name>A0A1Q5UME5_9EURO</name>
<dbReference type="GO" id="GO:0046390">
    <property type="term" value="P:ribose phosphate biosynthetic process"/>
    <property type="evidence" value="ECO:0007669"/>
    <property type="project" value="TreeGrafter"/>
</dbReference>
<dbReference type="PANTHER" id="PTHR48100">
    <property type="entry name" value="BROAD-SPECIFICITY PHOSPHATASE YOR283W-RELATED"/>
    <property type="match status" value="1"/>
</dbReference>
<accession>A0A1Q5UME5</accession>
<dbReference type="FunFam" id="3.40.50.1240:FF:000022">
    <property type="entry name" value="Phosphoglycerate mutase family protein"/>
    <property type="match status" value="1"/>
</dbReference>
<feature type="binding site" evidence="1">
    <location>
        <begin position="22"/>
        <end position="23"/>
    </location>
    <ligand>
        <name>substrate</name>
    </ligand>
</feature>
<dbReference type="SUPFAM" id="SSF53254">
    <property type="entry name" value="Phosphoglycerate mutase-like"/>
    <property type="match status" value="1"/>
</dbReference>
<dbReference type="STRING" id="1316194.A0A1Q5UME5"/>
<dbReference type="CDD" id="cd07067">
    <property type="entry name" value="HP_PGM_like"/>
    <property type="match status" value="1"/>
</dbReference>
<protein>
    <submittedName>
        <fullName evidence="2">Sedoheptulose 1,7-bisphosphatase</fullName>
    </submittedName>
</protein>
<dbReference type="InterPro" id="IPR013078">
    <property type="entry name" value="His_Pase_superF_clade-1"/>
</dbReference>
<dbReference type="Proteomes" id="UP000186955">
    <property type="component" value="Unassembled WGS sequence"/>
</dbReference>